<keyword evidence="2 7" id="KW-0813">Transport</keyword>
<keyword evidence="5" id="KW-0998">Cell outer membrane</keyword>
<protein>
    <submittedName>
        <fullName evidence="11">Type IV pilus secretin PilQ</fullName>
    </submittedName>
</protein>
<feature type="domain" description="NolW-like" evidence="10">
    <location>
        <begin position="521"/>
        <end position="582"/>
    </location>
</feature>
<dbReference type="Pfam" id="PF00263">
    <property type="entry name" value="Secretin"/>
    <property type="match status" value="1"/>
</dbReference>
<evidence type="ECO:0000256" key="8">
    <source>
        <dbReference type="SAM" id="Phobius"/>
    </source>
</evidence>
<dbReference type="InterPro" id="IPR013355">
    <property type="entry name" value="Pilus_4_PilQ"/>
</dbReference>
<dbReference type="PANTHER" id="PTHR30604:SF1">
    <property type="entry name" value="DNA UTILIZATION PROTEIN HOFQ"/>
    <property type="match status" value="1"/>
</dbReference>
<keyword evidence="8" id="KW-1133">Transmembrane helix</keyword>
<dbReference type="EMBL" id="CP002858">
    <property type="protein sequence ID" value="AEI14201.1"/>
    <property type="molecule type" value="Genomic_DNA"/>
</dbReference>
<dbReference type="Gene3D" id="3.30.1370.130">
    <property type="match status" value="1"/>
</dbReference>
<evidence type="ECO:0000256" key="4">
    <source>
        <dbReference type="ARBA" id="ARBA00023136"/>
    </source>
</evidence>
<gene>
    <name evidence="11" type="ordered locus">Flexsi_0514</name>
</gene>
<feature type="transmembrane region" description="Helical" evidence="8">
    <location>
        <begin position="21"/>
        <end position="42"/>
    </location>
</feature>
<dbReference type="NCBIfam" id="TIGR02515">
    <property type="entry name" value="IV_pilus_PilQ"/>
    <property type="match status" value="1"/>
</dbReference>
<dbReference type="KEGG" id="fsi:Flexsi_0514"/>
<dbReference type="PRINTS" id="PR00811">
    <property type="entry name" value="BCTERIALGSPD"/>
</dbReference>
<evidence type="ECO:0000313" key="12">
    <source>
        <dbReference type="Proteomes" id="UP000006621"/>
    </source>
</evidence>
<dbReference type="GO" id="GO:0009279">
    <property type="term" value="C:cell outer membrane"/>
    <property type="evidence" value="ECO:0007669"/>
    <property type="project" value="UniProtKB-SubCell"/>
</dbReference>
<dbReference type="HOGENOM" id="CLU_356699_0_0_0"/>
<comment type="similarity">
    <text evidence="6">Belongs to the bacterial secretin family.</text>
</comment>
<keyword evidence="4 8" id="KW-0472">Membrane</keyword>
<evidence type="ECO:0000256" key="5">
    <source>
        <dbReference type="ARBA" id="ARBA00023237"/>
    </source>
</evidence>
<organism evidence="11 12">
    <name type="scientific">Flexistipes sinusarabici (strain ATCC 49648 / DSM 4947 / MAS 10)</name>
    <dbReference type="NCBI Taxonomy" id="717231"/>
    <lineage>
        <taxon>Bacteria</taxon>
        <taxon>Pseudomonadati</taxon>
        <taxon>Deferribacterota</taxon>
        <taxon>Deferribacteres</taxon>
        <taxon>Deferribacterales</taxon>
        <taxon>Flexistipitaceae</taxon>
        <taxon>Flexistipes</taxon>
    </lineage>
</organism>
<keyword evidence="8" id="KW-0812">Transmembrane</keyword>
<dbReference type="Pfam" id="PF03958">
    <property type="entry name" value="Secretin_N"/>
    <property type="match status" value="1"/>
</dbReference>
<proteinExistence type="inferred from homology"/>
<keyword evidence="3" id="KW-0732">Signal</keyword>
<dbReference type="PANTHER" id="PTHR30604">
    <property type="entry name" value="PROTEIN TRANSPORT PROTEIN HOFQ"/>
    <property type="match status" value="1"/>
</dbReference>
<comment type="subcellular location">
    <subcellularLocation>
        <location evidence="7">Cell outer membrane</location>
    </subcellularLocation>
    <subcellularLocation>
        <location evidence="1">Membrane</location>
    </subcellularLocation>
</comment>
<reference evidence="11 12" key="1">
    <citation type="journal article" date="2011" name="Stand. Genomic Sci.">
        <title>Genome sequence of the moderately thermophilic halophile Flexistipes sinusarabici strain (MAS10).</title>
        <authorList>
            <person name="Lapidus A."/>
            <person name="Chertkov O."/>
            <person name="Nolan M."/>
            <person name="Lucas S."/>
            <person name="Hammon N."/>
            <person name="Deshpande S."/>
            <person name="Cheng J.F."/>
            <person name="Tapia R."/>
            <person name="Han C."/>
            <person name="Goodwin L."/>
            <person name="Pitluck S."/>
            <person name="Liolios K."/>
            <person name="Pagani I."/>
            <person name="Ivanova N."/>
            <person name="Huntemann M."/>
            <person name="Mavromatis K."/>
            <person name="Mikhailova N."/>
            <person name="Pati A."/>
            <person name="Chen A."/>
            <person name="Palaniappan K."/>
            <person name="Land M."/>
            <person name="Hauser L."/>
            <person name="Brambilla E.M."/>
            <person name="Rohde M."/>
            <person name="Abt B."/>
            <person name="Spring S."/>
            <person name="Goker M."/>
            <person name="Bristow J."/>
            <person name="Eisen J.A."/>
            <person name="Markowitz V."/>
            <person name="Hugenholtz P."/>
            <person name="Kyrpides N.C."/>
            <person name="Klenk H.P."/>
            <person name="Woyke T."/>
        </authorList>
    </citation>
    <scope>NUCLEOTIDE SEQUENCE [LARGE SCALE GENOMIC DNA]</scope>
    <source>
        <strain evidence="12">DSM 4947 / MAS 10</strain>
    </source>
</reference>
<dbReference type="InterPro" id="IPR051808">
    <property type="entry name" value="Type_IV_pilus_biogenesis"/>
</dbReference>
<keyword evidence="12" id="KW-1185">Reference proteome</keyword>
<accession>F8E9E9</accession>
<reference evidence="12" key="2">
    <citation type="submission" date="2011-06" db="EMBL/GenBank/DDBJ databases">
        <title>The complete genome of Flexistipes sinusarabici DSM 4947.</title>
        <authorList>
            <person name="Lucas S."/>
            <person name="Han J."/>
            <person name="Lapidus A."/>
            <person name="Bruce D."/>
            <person name="Goodwin L."/>
            <person name="Pitluck S."/>
            <person name="Peters L."/>
            <person name="Kyrpides N."/>
            <person name="Mavromatis K."/>
            <person name="Ivanova N."/>
            <person name="Mikhailova N."/>
            <person name="Chertkov O."/>
            <person name="Detter J.C."/>
            <person name="Tapia R."/>
            <person name="Han C."/>
            <person name="Land M."/>
            <person name="Hauser L."/>
            <person name="Markowitz V."/>
            <person name="Cheng J.-F."/>
            <person name="Hugenholtz P."/>
            <person name="Woyke T."/>
            <person name="Wu D."/>
            <person name="Spring S."/>
            <person name="Schroeder M."/>
            <person name="Brambilla E."/>
            <person name="Klenk H.-P."/>
            <person name="Eisen J.A."/>
        </authorList>
    </citation>
    <scope>NUCLEOTIDE SEQUENCE [LARGE SCALE GENOMIC DNA]</scope>
    <source>
        <strain evidence="12">DSM 4947 / MAS 10</strain>
    </source>
</reference>
<dbReference type="STRING" id="717231.Flexsi_0514"/>
<evidence type="ECO:0000256" key="1">
    <source>
        <dbReference type="ARBA" id="ARBA00004370"/>
    </source>
</evidence>
<dbReference type="GO" id="GO:0009306">
    <property type="term" value="P:protein secretion"/>
    <property type="evidence" value="ECO:0007669"/>
    <property type="project" value="InterPro"/>
</dbReference>
<evidence type="ECO:0000259" key="9">
    <source>
        <dbReference type="Pfam" id="PF00263"/>
    </source>
</evidence>
<evidence type="ECO:0000313" key="11">
    <source>
        <dbReference type="EMBL" id="AEI14201.1"/>
    </source>
</evidence>
<dbReference type="AlphaFoldDB" id="F8E9E9"/>
<evidence type="ECO:0000259" key="10">
    <source>
        <dbReference type="Pfam" id="PF03958"/>
    </source>
</evidence>
<dbReference type="InterPro" id="IPR004846">
    <property type="entry name" value="T2SS/T3SS_dom"/>
</dbReference>
<dbReference type="Gene3D" id="3.30.1370.120">
    <property type="match status" value="1"/>
</dbReference>
<name>F8E9E9_FLESM</name>
<evidence type="ECO:0000256" key="2">
    <source>
        <dbReference type="ARBA" id="ARBA00022448"/>
    </source>
</evidence>
<dbReference type="InterPro" id="IPR005644">
    <property type="entry name" value="NolW-like"/>
</dbReference>
<feature type="domain" description="Type II/III secretion system secretin-like" evidence="9">
    <location>
        <begin position="669"/>
        <end position="822"/>
    </location>
</feature>
<dbReference type="Proteomes" id="UP000006621">
    <property type="component" value="Chromosome"/>
</dbReference>
<sequence length="822" mass="91234">MKSTISRKINSSITSKNSRWGALHIPYAFKLISVFTMFVLLVSCAQKPTKTVENDTQKITVTNISIDKNNNTYEMNIATDGEALFNTYYSKTPYKIIAMVGKADFSSELMEYNYSSGIVESVNLIPSSNFATIEVKLKQDVNYSFNQSDQELTVNFKPLKEGKVIGKSGTDTENINVSEHKVAKYVESYNNLSDGSDLLVNIGVDGIVRYDYGYLDDGKFYLDLFDVKSDLARKAYPGKGPIESVKVGSYYPPQKVRFIFEITKSMPIFVGQDGNHLVVSNNISEVPEEAKYIVSMDNIFVNNYQSIVLKLTNDVPFTKKVIDGNLVLTFDAPLKLLNSVKNVVAFDNQPFKKVKVVEINGKTSLIVEPNGDIYAKVDKMPEGILITGSFSKFSKADITMKEQAKSAESTEKSKKETKKEDLISINIKNMDVKEAIRLVYYGRAENLVFGKNVQGTVTLYLDKVDYRNALEMIYKENGLMELKENNITWVVTKERYQQMQQAKLQAKQQEKEQQKFEPIHTEIVSVNYSNASEYKGIISSVLSGRGKIQVEKRTNSFIISDTKSGIKRSKELLAKLDKPIPQVEIEARIVEVFDTNNLNIGIQWGGKYSESTTAYDFPGTINISGNTAATGPSGSGYLVNLPVGNPAGALSLALGSISGKYNLDVALSALETQNKVKTVSSPRITTLNNQEAEIKSGSTAIIVPTGDNTETEEVDVGIKLNITPQITPNNMIFLNIEVEKSTLGQVTANTATTEEKKASTQVLLENGETTVIGGIYENSETSTVQGVPFLQNIPFLGWLFKSKQKIIDKKELMVFITPRVVE</sequence>
<dbReference type="eggNOG" id="COG4796">
    <property type="taxonomic scope" value="Bacteria"/>
</dbReference>
<evidence type="ECO:0000256" key="7">
    <source>
        <dbReference type="RuleBase" id="RU004004"/>
    </source>
</evidence>
<dbReference type="OrthoDB" id="9775455at2"/>
<evidence type="ECO:0000256" key="6">
    <source>
        <dbReference type="RuleBase" id="RU004003"/>
    </source>
</evidence>
<evidence type="ECO:0000256" key="3">
    <source>
        <dbReference type="ARBA" id="ARBA00022729"/>
    </source>
</evidence>
<dbReference type="InterPro" id="IPR038591">
    <property type="entry name" value="NolW-like_sf"/>
</dbReference>
<dbReference type="InterPro" id="IPR001775">
    <property type="entry name" value="GspD/PilQ"/>
</dbReference>